<dbReference type="SUPFAM" id="SSF54523">
    <property type="entry name" value="Pili subunits"/>
    <property type="match status" value="1"/>
</dbReference>
<evidence type="ECO:0000256" key="3">
    <source>
        <dbReference type="ARBA" id="ARBA00022448"/>
    </source>
</evidence>
<feature type="transmembrane region" description="Helical" evidence="11">
    <location>
        <begin position="12"/>
        <end position="32"/>
    </location>
</feature>
<feature type="domain" description="T2SS protein K first SAM-like" evidence="13">
    <location>
        <begin position="107"/>
        <end position="220"/>
    </location>
</feature>
<feature type="domain" description="T2SS protein K second SAM-like" evidence="12">
    <location>
        <begin position="227"/>
        <end position="290"/>
    </location>
</feature>
<dbReference type="PANTHER" id="PTHR38831:SF1">
    <property type="entry name" value="TYPE II SECRETION SYSTEM PROTEIN K-RELATED"/>
    <property type="match status" value="1"/>
</dbReference>
<dbReference type="SUPFAM" id="SSF158544">
    <property type="entry name" value="GspK insert domain-like"/>
    <property type="match status" value="2"/>
</dbReference>
<evidence type="ECO:0000256" key="4">
    <source>
        <dbReference type="ARBA" id="ARBA00022475"/>
    </source>
</evidence>
<dbReference type="PIRSF" id="PIRSF002786">
    <property type="entry name" value="XcpX"/>
    <property type="match status" value="1"/>
</dbReference>
<dbReference type="Proteomes" id="UP000318126">
    <property type="component" value="Unassembled WGS sequence"/>
</dbReference>
<organism evidence="14 15">
    <name type="scientific">Shewanella hanedai</name>
    <name type="common">Alteromonas hanedai</name>
    <dbReference type="NCBI Taxonomy" id="25"/>
    <lineage>
        <taxon>Bacteria</taxon>
        <taxon>Pseudomonadati</taxon>
        <taxon>Pseudomonadota</taxon>
        <taxon>Gammaproteobacteria</taxon>
        <taxon>Alteromonadales</taxon>
        <taxon>Shewanellaceae</taxon>
        <taxon>Shewanella</taxon>
    </lineage>
</organism>
<comment type="caution">
    <text evidence="14">The sequence shown here is derived from an EMBL/GenBank/DDBJ whole genome shotgun (WGS) entry which is preliminary data.</text>
</comment>
<evidence type="ECO:0000259" key="12">
    <source>
        <dbReference type="Pfam" id="PF03934"/>
    </source>
</evidence>
<dbReference type="GO" id="GO:0009306">
    <property type="term" value="P:protein secretion"/>
    <property type="evidence" value="ECO:0007669"/>
    <property type="project" value="InterPro"/>
</dbReference>
<dbReference type="EMBL" id="VKGK01000037">
    <property type="protein sequence ID" value="TRY12282.1"/>
    <property type="molecule type" value="Genomic_DNA"/>
</dbReference>
<evidence type="ECO:0000256" key="5">
    <source>
        <dbReference type="ARBA" id="ARBA00022519"/>
    </source>
</evidence>
<dbReference type="InterPro" id="IPR038072">
    <property type="entry name" value="GspK_central_sf"/>
</dbReference>
<evidence type="ECO:0000256" key="2">
    <source>
        <dbReference type="ARBA" id="ARBA00007246"/>
    </source>
</evidence>
<dbReference type="OrthoDB" id="9788973at2"/>
<comment type="similarity">
    <text evidence="2 10">Belongs to the GSP K family.</text>
</comment>
<dbReference type="AlphaFoldDB" id="A0A553JIJ9"/>
<dbReference type="PANTHER" id="PTHR38831">
    <property type="entry name" value="TYPE II SECRETION SYSTEM PROTEIN K"/>
    <property type="match status" value="1"/>
</dbReference>
<name>A0A553JIJ9_SHEHA</name>
<gene>
    <name evidence="14" type="ORF">FN961_21710</name>
</gene>
<dbReference type="InterPro" id="IPR049031">
    <property type="entry name" value="T2SSK_SAM-like_1st"/>
</dbReference>
<keyword evidence="3 10" id="KW-0813">Transport</keyword>
<dbReference type="Gene3D" id="1.10.40.60">
    <property type="entry name" value="EpsJ-like"/>
    <property type="match status" value="2"/>
</dbReference>
<dbReference type="InterPro" id="IPR049179">
    <property type="entry name" value="T2SSK_SAM-like_2nd"/>
</dbReference>
<dbReference type="InterPro" id="IPR045584">
    <property type="entry name" value="Pilin-like"/>
</dbReference>
<dbReference type="NCBIfam" id="NF037980">
    <property type="entry name" value="T2SS_GspK"/>
    <property type="match status" value="1"/>
</dbReference>
<evidence type="ECO:0000256" key="7">
    <source>
        <dbReference type="ARBA" id="ARBA00022927"/>
    </source>
</evidence>
<evidence type="ECO:0000256" key="10">
    <source>
        <dbReference type="PIRNR" id="PIRNR002786"/>
    </source>
</evidence>
<keyword evidence="6 11" id="KW-0812">Transmembrane</keyword>
<proteinExistence type="inferred from homology"/>
<sequence>MVMGKLPKQQRGVALIVVLLIVAMVAIIATNINSRNQLSMRRTLNLAQYDQAYWYALSAEELTKKVLKQDLDDSEGRVHLQQYWAQADVVFPAEHGEIAGKISDMRACFNLNSLSVDTKNETNGNGQPKLPLAATQYKGLLVALGMDEFSAERLTHTLKDYLDEDTTASPFGAEDAEYESRNVPYRAANTLMNHRSELRAVMGYSQDIYLKLLPYICVIPGDDRQLLNVNTVKVEQAALLAGMFNDKMSVSEAESIINQRPGDGFETIEDFKENSSVVSLLAADAALGSSFVVNSHYFLLEAGAKVDTAVFRLESVIKTEGAGFNILTRQFGGQK</sequence>
<reference evidence="15" key="1">
    <citation type="submission" date="2019-07" db="EMBL/GenBank/DDBJ databases">
        <title>Shewanella sp. YLB-08 draft genomic sequence.</title>
        <authorList>
            <person name="Yu L."/>
        </authorList>
    </citation>
    <scope>NUCLEOTIDE SEQUENCE [LARGE SCALE GENOMIC DNA]</scope>
    <source>
        <strain evidence="15">JCM 20706</strain>
    </source>
</reference>
<dbReference type="Gene3D" id="3.30.1300.30">
    <property type="entry name" value="GSPII I/J protein-like"/>
    <property type="match status" value="1"/>
</dbReference>
<evidence type="ECO:0000256" key="6">
    <source>
        <dbReference type="ARBA" id="ARBA00022692"/>
    </source>
</evidence>
<dbReference type="GO" id="GO:0005886">
    <property type="term" value="C:plasma membrane"/>
    <property type="evidence" value="ECO:0007669"/>
    <property type="project" value="UniProtKB-SubCell"/>
</dbReference>
<keyword evidence="4 10" id="KW-1003">Cell membrane</keyword>
<dbReference type="InterPro" id="IPR005628">
    <property type="entry name" value="GspK"/>
</dbReference>
<protein>
    <recommendedName>
        <fullName evidence="10">Type II secretion system protein K</fullName>
    </recommendedName>
</protein>
<keyword evidence="15" id="KW-1185">Reference proteome</keyword>
<dbReference type="Pfam" id="PF21687">
    <property type="entry name" value="T2SSK_1st"/>
    <property type="match status" value="1"/>
</dbReference>
<comment type="subcellular location">
    <subcellularLocation>
        <location evidence="1 10">Cell inner membrane</location>
    </subcellularLocation>
</comment>
<evidence type="ECO:0000313" key="14">
    <source>
        <dbReference type="EMBL" id="TRY12282.1"/>
    </source>
</evidence>
<keyword evidence="5 10" id="KW-0997">Cell inner membrane</keyword>
<evidence type="ECO:0000313" key="15">
    <source>
        <dbReference type="Proteomes" id="UP000318126"/>
    </source>
</evidence>
<keyword evidence="8 11" id="KW-1133">Transmembrane helix</keyword>
<keyword evidence="9 10" id="KW-0472">Membrane</keyword>
<evidence type="ECO:0000259" key="13">
    <source>
        <dbReference type="Pfam" id="PF21687"/>
    </source>
</evidence>
<evidence type="ECO:0000256" key="1">
    <source>
        <dbReference type="ARBA" id="ARBA00004533"/>
    </source>
</evidence>
<keyword evidence="7" id="KW-0653">Protein transport</keyword>
<evidence type="ECO:0000256" key="9">
    <source>
        <dbReference type="ARBA" id="ARBA00023136"/>
    </source>
</evidence>
<dbReference type="Pfam" id="PF03934">
    <property type="entry name" value="T2SSK"/>
    <property type="match status" value="1"/>
</dbReference>
<evidence type="ECO:0000256" key="8">
    <source>
        <dbReference type="ARBA" id="ARBA00022989"/>
    </source>
</evidence>
<evidence type="ECO:0000256" key="11">
    <source>
        <dbReference type="SAM" id="Phobius"/>
    </source>
</evidence>
<accession>A0A553JIJ9</accession>